<feature type="domain" description="NadR/Ttd14 AAA" evidence="1">
    <location>
        <begin position="14"/>
        <end position="173"/>
    </location>
</feature>
<dbReference type="InterPro" id="IPR038727">
    <property type="entry name" value="NadR/Ttd14_AAA_dom"/>
</dbReference>
<dbReference type="InterPro" id="IPR052735">
    <property type="entry name" value="NAD_biosynth-regulator"/>
</dbReference>
<dbReference type="STRING" id="1224947.SAMN05216480_101350"/>
<dbReference type="RefSeq" id="WP_093022144.1">
    <property type="nucleotide sequence ID" value="NZ_FPBK01000001.1"/>
</dbReference>
<keyword evidence="2" id="KW-0808">Transferase</keyword>
<dbReference type="Pfam" id="PF13521">
    <property type="entry name" value="AAA_28"/>
    <property type="match status" value="1"/>
</dbReference>
<dbReference type="PANTHER" id="PTHR37512:SF1">
    <property type="entry name" value="NADR_TTD14 AAA DOMAIN-CONTAINING PROTEIN"/>
    <property type="match status" value="1"/>
</dbReference>
<keyword evidence="3" id="KW-1185">Reference proteome</keyword>
<dbReference type="PANTHER" id="PTHR37512">
    <property type="entry name" value="TRIFUNCTIONAL NAD BIOSYNTHESIS/REGULATOR PROTEIN NADR"/>
    <property type="match status" value="1"/>
</dbReference>
<keyword evidence="2" id="KW-0548">Nucleotidyltransferase</keyword>
<dbReference type="GO" id="GO:0016779">
    <property type="term" value="F:nucleotidyltransferase activity"/>
    <property type="evidence" value="ECO:0007669"/>
    <property type="project" value="UniProtKB-KW"/>
</dbReference>
<accession>A0A1I7EWS1</accession>
<evidence type="ECO:0000259" key="1">
    <source>
        <dbReference type="Pfam" id="PF13521"/>
    </source>
</evidence>
<protein>
    <submittedName>
        <fullName evidence="2">Nicotinamide-nucleotide adenylyltransferase, NadR type</fullName>
    </submittedName>
</protein>
<dbReference type="EMBL" id="FPBK01000001">
    <property type="protein sequence ID" value="SFU28335.1"/>
    <property type="molecule type" value="Genomic_DNA"/>
</dbReference>
<organism evidence="2 3">
    <name type="scientific">Pustulibacterium marinum</name>
    <dbReference type="NCBI Taxonomy" id="1224947"/>
    <lineage>
        <taxon>Bacteria</taxon>
        <taxon>Pseudomonadati</taxon>
        <taxon>Bacteroidota</taxon>
        <taxon>Flavobacteriia</taxon>
        <taxon>Flavobacteriales</taxon>
        <taxon>Flavobacteriaceae</taxon>
        <taxon>Pustulibacterium</taxon>
    </lineage>
</organism>
<evidence type="ECO:0000313" key="2">
    <source>
        <dbReference type="EMBL" id="SFU28335.1"/>
    </source>
</evidence>
<dbReference type="Proteomes" id="UP000199138">
    <property type="component" value="Unassembled WGS sequence"/>
</dbReference>
<sequence>MEEKLTQQPINIVKIALIGPESTGKTTLSRQLAEHYKTKWVPEYAREYLQKKWDTSKEVCEKEDFLPMAVGQIELENSLAKEANKVLICDTDLLATKVYSEIFYDGYCDPTLHKFALKNTYNLYFLTYIDTPWQKDDIRDRPDSRESNFQTFKQALDKHTKPYVVLQGNEQTRLTKAIREINTLLKT</sequence>
<proteinExistence type="predicted"/>
<dbReference type="InterPro" id="IPR027417">
    <property type="entry name" value="P-loop_NTPase"/>
</dbReference>
<dbReference type="AlphaFoldDB" id="A0A1I7EWS1"/>
<dbReference type="SUPFAM" id="SSF52540">
    <property type="entry name" value="P-loop containing nucleoside triphosphate hydrolases"/>
    <property type="match status" value="1"/>
</dbReference>
<reference evidence="2 3" key="1">
    <citation type="submission" date="2016-10" db="EMBL/GenBank/DDBJ databases">
        <authorList>
            <person name="de Groot N.N."/>
        </authorList>
    </citation>
    <scope>NUCLEOTIDE SEQUENCE [LARGE SCALE GENOMIC DNA]</scope>
    <source>
        <strain evidence="2 3">CGMCC 1.12333</strain>
    </source>
</reference>
<dbReference type="OrthoDB" id="9151999at2"/>
<dbReference type="Gene3D" id="3.40.50.300">
    <property type="entry name" value="P-loop containing nucleotide triphosphate hydrolases"/>
    <property type="match status" value="1"/>
</dbReference>
<gene>
    <name evidence="2" type="ORF">SAMN05216480_101350</name>
</gene>
<evidence type="ECO:0000313" key="3">
    <source>
        <dbReference type="Proteomes" id="UP000199138"/>
    </source>
</evidence>
<name>A0A1I7EWS1_9FLAO</name>